<evidence type="ECO:0000313" key="8">
    <source>
        <dbReference type="RefSeq" id="XP_013785304.1"/>
    </source>
</evidence>
<dbReference type="GeneID" id="106469364"/>
<keyword evidence="3 5" id="KW-1133">Transmembrane helix</keyword>
<sequence length="343" mass="38310">MADVFSVSLQTVNGPATTFPRKPVNRTGNFGDEDGWETGTQSLLSLLTVIGTSLSIVGVVLAFITYTLFSDLRTVSGTSLLNLLTALFLSHLLSVISVEKVDDNGLCMTLAFLLHYLWLSVHCWLAVMARDMFRTFRDNINLQVSPLTESRKSLFKCVLFAWGLPGALTCLAALLSSNDIAEKHQFVVPTCWFVDYNTLLYTLEIPAAVLAGADLVYFVHSAIVIRYTASMQMNRRTSEKMKNRRYLQLFLYLKIVLFQIATWLCCLLAQVAGIFSLWFTFSVLASLQGFFVAVAYSCNSEVFRLYSKSLKESRTKKMGYGTPEVSHSTSLTQLTWTPSPDVV</sequence>
<evidence type="ECO:0000256" key="3">
    <source>
        <dbReference type="ARBA" id="ARBA00022989"/>
    </source>
</evidence>
<feature type="transmembrane region" description="Helical" evidence="5">
    <location>
        <begin position="277"/>
        <end position="298"/>
    </location>
</feature>
<dbReference type="PRINTS" id="PR02001">
    <property type="entry name" value="GCR1CAMPR"/>
</dbReference>
<proteinExistence type="predicted"/>
<protein>
    <submittedName>
        <fullName evidence="8">Adhesion G protein-coupled receptor E2-like</fullName>
    </submittedName>
</protein>
<reference evidence="8" key="1">
    <citation type="submission" date="2025-08" db="UniProtKB">
        <authorList>
            <consortium name="RefSeq"/>
        </authorList>
    </citation>
    <scope>IDENTIFICATION</scope>
    <source>
        <tissue evidence="8">Muscle</tissue>
    </source>
</reference>
<feature type="transmembrane region" description="Helical" evidence="5">
    <location>
        <begin position="80"/>
        <end position="98"/>
    </location>
</feature>
<dbReference type="InterPro" id="IPR022343">
    <property type="entry name" value="GCR1-cAMP_receptor"/>
</dbReference>
<dbReference type="Proteomes" id="UP000694941">
    <property type="component" value="Unplaced"/>
</dbReference>
<dbReference type="Gene3D" id="1.20.1070.10">
    <property type="entry name" value="Rhodopsin 7-helix transmembrane proteins"/>
    <property type="match status" value="1"/>
</dbReference>
<evidence type="ECO:0000259" key="6">
    <source>
        <dbReference type="PROSITE" id="PS50261"/>
    </source>
</evidence>
<comment type="subcellular location">
    <subcellularLocation>
        <location evidence="1">Membrane</location>
        <topology evidence="1">Multi-pass membrane protein</topology>
    </subcellularLocation>
</comment>
<evidence type="ECO:0000256" key="1">
    <source>
        <dbReference type="ARBA" id="ARBA00004141"/>
    </source>
</evidence>
<evidence type="ECO:0000256" key="2">
    <source>
        <dbReference type="ARBA" id="ARBA00022692"/>
    </source>
</evidence>
<dbReference type="SUPFAM" id="SSF81321">
    <property type="entry name" value="Family A G protein-coupled receptor-like"/>
    <property type="match status" value="1"/>
</dbReference>
<feature type="transmembrane region" description="Helical" evidence="5">
    <location>
        <begin position="43"/>
        <end position="68"/>
    </location>
</feature>
<feature type="transmembrane region" description="Helical" evidence="5">
    <location>
        <begin position="110"/>
        <end position="133"/>
    </location>
</feature>
<accession>A0ABM1BN25</accession>
<organism evidence="7 8">
    <name type="scientific">Limulus polyphemus</name>
    <name type="common">Atlantic horseshoe crab</name>
    <dbReference type="NCBI Taxonomy" id="6850"/>
    <lineage>
        <taxon>Eukaryota</taxon>
        <taxon>Metazoa</taxon>
        <taxon>Ecdysozoa</taxon>
        <taxon>Arthropoda</taxon>
        <taxon>Chelicerata</taxon>
        <taxon>Merostomata</taxon>
        <taxon>Xiphosura</taxon>
        <taxon>Limulidae</taxon>
        <taxon>Limulus</taxon>
    </lineage>
</organism>
<gene>
    <name evidence="8" type="primary">LOC106469364</name>
</gene>
<keyword evidence="2 5" id="KW-0812">Transmembrane</keyword>
<keyword evidence="4 5" id="KW-0472">Membrane</keyword>
<feature type="domain" description="G-protein coupled receptors family 2 profile 2" evidence="6">
    <location>
        <begin position="44"/>
        <end position="300"/>
    </location>
</feature>
<name>A0ABM1BN25_LIMPO</name>
<feature type="transmembrane region" description="Helical" evidence="5">
    <location>
        <begin position="205"/>
        <end position="228"/>
    </location>
</feature>
<evidence type="ECO:0000256" key="5">
    <source>
        <dbReference type="SAM" id="Phobius"/>
    </source>
</evidence>
<keyword evidence="7" id="KW-1185">Reference proteome</keyword>
<evidence type="ECO:0000256" key="4">
    <source>
        <dbReference type="ARBA" id="ARBA00023136"/>
    </source>
</evidence>
<evidence type="ECO:0000313" key="7">
    <source>
        <dbReference type="Proteomes" id="UP000694941"/>
    </source>
</evidence>
<feature type="transmembrane region" description="Helical" evidence="5">
    <location>
        <begin position="249"/>
        <end position="271"/>
    </location>
</feature>
<dbReference type="Pfam" id="PF00002">
    <property type="entry name" value="7tm_2"/>
    <property type="match status" value="1"/>
</dbReference>
<dbReference type="PROSITE" id="PS50261">
    <property type="entry name" value="G_PROTEIN_RECEP_F2_4"/>
    <property type="match status" value="1"/>
</dbReference>
<dbReference type="PANTHER" id="PTHR45902">
    <property type="entry name" value="LATROPHILIN RECEPTOR-LIKE PROTEIN A"/>
    <property type="match status" value="1"/>
</dbReference>
<feature type="transmembrane region" description="Helical" evidence="5">
    <location>
        <begin position="154"/>
        <end position="175"/>
    </location>
</feature>
<dbReference type="InterPro" id="IPR017981">
    <property type="entry name" value="GPCR_2-like_7TM"/>
</dbReference>
<dbReference type="CDD" id="cd15039">
    <property type="entry name" value="7tmB3_Methuselah-like"/>
    <property type="match status" value="1"/>
</dbReference>
<dbReference type="InterPro" id="IPR000832">
    <property type="entry name" value="GPCR_2_secretin-like"/>
</dbReference>
<dbReference type="InterPro" id="IPR053231">
    <property type="entry name" value="GPCR_LN-TM7"/>
</dbReference>
<dbReference type="PANTHER" id="PTHR45902:SF2">
    <property type="entry name" value="G-PROTEIN COUPLED RECEPTORS FAMILY 2 PROFILE 2 DOMAIN-CONTAINING PROTEIN"/>
    <property type="match status" value="1"/>
</dbReference>
<dbReference type="RefSeq" id="XP_013785304.1">
    <property type="nucleotide sequence ID" value="XM_013929850.2"/>
</dbReference>